<keyword evidence="3" id="KW-0633">Potassium transport</keyword>
<dbReference type="EMBL" id="LNIX01000003">
    <property type="protein sequence ID" value="OXA57453.1"/>
    <property type="molecule type" value="Genomic_DNA"/>
</dbReference>
<dbReference type="Pfam" id="PF00520">
    <property type="entry name" value="Ion_trans"/>
    <property type="match status" value="1"/>
</dbReference>
<keyword evidence="17" id="KW-1185">Reference proteome</keyword>
<accession>A0A226EIB4</accession>
<dbReference type="GO" id="GO:0008076">
    <property type="term" value="C:voltage-gated potassium channel complex"/>
    <property type="evidence" value="ECO:0007669"/>
    <property type="project" value="InterPro"/>
</dbReference>
<evidence type="ECO:0000256" key="8">
    <source>
        <dbReference type="ARBA" id="ARBA00022989"/>
    </source>
</evidence>
<keyword evidence="9" id="KW-0406">Ion transport</keyword>
<evidence type="ECO:0000256" key="10">
    <source>
        <dbReference type="ARBA" id="ARBA00023136"/>
    </source>
</evidence>
<feature type="domain" description="Ion transport" evidence="14">
    <location>
        <begin position="260"/>
        <end position="512"/>
    </location>
</feature>
<evidence type="ECO:0000259" key="15">
    <source>
        <dbReference type="Pfam" id="PF02214"/>
    </source>
</evidence>
<evidence type="ECO:0000256" key="5">
    <source>
        <dbReference type="ARBA" id="ARBA00022826"/>
    </source>
</evidence>
<sequence length="565" mass="64619">MDMRKEKDGTPAENVTLVAAKPLRSSLNKGNTSTVSPIDSSGVTPREGWVADPSSARPSGPVSFDRKKSWTGTVIPSPAEIAESMDKHRRVILNVGGERHPHPIKWVENKHEILWANLERHPYTRLGQLGECSTHEEIMDVCDDYDLNMNEYYWDRQPRSFSLILNLYRKNKLHFPEDSVCVMDFADDLQYWGIDELYLDSCCQIKYQQKMEQQLDELKKDEEFLLLHKEEDFGKGMLAEYRAYLWDLFEKSTTLPQKITGMMSITIIVTSIVTLSLSTVPELQGYRCTHKNQTLCDEILTETLSSSDHLSLPKEYFEEADNEILDKIEIVCIAWFTFEYIIRLFAAPKLSSFFREWLNNIDLLAIAPFYVSLFLVQFDTPGRVLQVLRVIRILRIFKLARHSTGLQSLGFTLRHSYKNLGVLLLFLTVGVVIFSTLAYFAERDANKDGFESIPHAFYWALITMTTVGYGDITPKTVTGKIIGMATGICGVIVIALPIPIIVNNFGLFYEEQKRKEKSLKRQKAIQDLKDSEHSNQGSYLKVTIRNPLGLDEKKDDKNTPVENNS</sequence>
<dbReference type="SUPFAM" id="SSF81324">
    <property type="entry name" value="Voltage-gated potassium channels"/>
    <property type="match status" value="1"/>
</dbReference>
<feature type="region of interest" description="Disordered" evidence="12">
    <location>
        <begin position="1"/>
        <end position="69"/>
    </location>
</feature>
<dbReference type="InterPro" id="IPR011333">
    <property type="entry name" value="SKP1/BTB/POZ_sf"/>
</dbReference>
<dbReference type="GO" id="GO:0051260">
    <property type="term" value="P:protein homooligomerization"/>
    <property type="evidence" value="ECO:0007669"/>
    <property type="project" value="InterPro"/>
</dbReference>
<dbReference type="PRINTS" id="PR01494">
    <property type="entry name" value="KV9CHANNEL"/>
</dbReference>
<dbReference type="FunFam" id="1.10.287.70:FF:000002">
    <property type="entry name" value="Potassium voltage-gated channel subfamily a member"/>
    <property type="match status" value="1"/>
</dbReference>
<keyword evidence="11" id="KW-0407">Ion channel</keyword>
<evidence type="ECO:0000256" key="3">
    <source>
        <dbReference type="ARBA" id="ARBA00022538"/>
    </source>
</evidence>
<proteinExistence type="predicted"/>
<keyword evidence="7" id="KW-0630">Potassium</keyword>
<dbReference type="SUPFAM" id="SSF54695">
    <property type="entry name" value="POZ domain"/>
    <property type="match status" value="1"/>
</dbReference>
<comment type="caution">
    <text evidence="16">The sequence shown here is derived from an EMBL/GenBank/DDBJ whole genome shotgun (WGS) entry which is preliminary data.</text>
</comment>
<dbReference type="PRINTS" id="PR01491">
    <property type="entry name" value="KVCHANNEL"/>
</dbReference>
<evidence type="ECO:0000256" key="6">
    <source>
        <dbReference type="ARBA" id="ARBA00022882"/>
    </source>
</evidence>
<feature type="transmembrane region" description="Helical" evidence="13">
    <location>
        <begin position="420"/>
        <end position="440"/>
    </location>
</feature>
<reference evidence="16 17" key="1">
    <citation type="submission" date="2015-12" db="EMBL/GenBank/DDBJ databases">
        <title>The genome of Folsomia candida.</title>
        <authorList>
            <person name="Faddeeva A."/>
            <person name="Derks M.F."/>
            <person name="Anvar Y."/>
            <person name="Smit S."/>
            <person name="Van Straalen N."/>
            <person name="Roelofs D."/>
        </authorList>
    </citation>
    <scope>NUCLEOTIDE SEQUENCE [LARGE SCALE GENOMIC DNA]</scope>
    <source>
        <strain evidence="16 17">VU population</strain>
        <tissue evidence="16">Whole body</tissue>
    </source>
</reference>
<dbReference type="InterPro" id="IPR003968">
    <property type="entry name" value="K_chnl_volt-dep_Kv"/>
</dbReference>
<dbReference type="InterPro" id="IPR003971">
    <property type="entry name" value="K_chnl_volt-dep_Kv5/Kv9"/>
</dbReference>
<evidence type="ECO:0000313" key="16">
    <source>
        <dbReference type="EMBL" id="OXA57453.1"/>
    </source>
</evidence>
<dbReference type="PRINTS" id="PR00169">
    <property type="entry name" value="KCHANNEL"/>
</dbReference>
<dbReference type="InterPro" id="IPR005821">
    <property type="entry name" value="Ion_trans_dom"/>
</dbReference>
<dbReference type="Proteomes" id="UP000198287">
    <property type="component" value="Unassembled WGS sequence"/>
</dbReference>
<evidence type="ECO:0000256" key="9">
    <source>
        <dbReference type="ARBA" id="ARBA00023065"/>
    </source>
</evidence>
<feature type="region of interest" description="Disordered" evidence="12">
    <location>
        <begin position="545"/>
        <end position="565"/>
    </location>
</feature>
<keyword evidence="8 13" id="KW-1133">Transmembrane helix</keyword>
<evidence type="ECO:0000256" key="11">
    <source>
        <dbReference type="ARBA" id="ARBA00023303"/>
    </source>
</evidence>
<feature type="compositionally biased region" description="Polar residues" evidence="12">
    <location>
        <begin position="25"/>
        <end position="43"/>
    </location>
</feature>
<organism evidence="16 17">
    <name type="scientific">Folsomia candida</name>
    <name type="common">Springtail</name>
    <dbReference type="NCBI Taxonomy" id="158441"/>
    <lineage>
        <taxon>Eukaryota</taxon>
        <taxon>Metazoa</taxon>
        <taxon>Ecdysozoa</taxon>
        <taxon>Arthropoda</taxon>
        <taxon>Hexapoda</taxon>
        <taxon>Collembola</taxon>
        <taxon>Entomobryomorpha</taxon>
        <taxon>Isotomoidea</taxon>
        <taxon>Isotomidae</taxon>
        <taxon>Proisotominae</taxon>
        <taxon>Folsomia</taxon>
    </lineage>
</organism>
<dbReference type="InterPro" id="IPR028325">
    <property type="entry name" value="VG_K_chnl"/>
</dbReference>
<feature type="compositionally biased region" description="Basic and acidic residues" evidence="12">
    <location>
        <begin position="1"/>
        <end position="10"/>
    </location>
</feature>
<evidence type="ECO:0000256" key="4">
    <source>
        <dbReference type="ARBA" id="ARBA00022692"/>
    </source>
</evidence>
<evidence type="ECO:0000256" key="13">
    <source>
        <dbReference type="SAM" id="Phobius"/>
    </source>
</evidence>
<dbReference type="OMA" id="DWDERSE"/>
<evidence type="ECO:0000256" key="7">
    <source>
        <dbReference type="ARBA" id="ARBA00022958"/>
    </source>
</evidence>
<gene>
    <name evidence="16" type="ORF">Fcan01_07351</name>
</gene>
<evidence type="ECO:0000256" key="2">
    <source>
        <dbReference type="ARBA" id="ARBA00022448"/>
    </source>
</evidence>
<evidence type="ECO:0000259" key="14">
    <source>
        <dbReference type="Pfam" id="PF00520"/>
    </source>
</evidence>
<name>A0A226EIB4_FOLCA</name>
<dbReference type="AlphaFoldDB" id="A0A226EIB4"/>
<feature type="domain" description="Potassium channel tetramerisation-type BTB" evidence="15">
    <location>
        <begin position="110"/>
        <end position="202"/>
    </location>
</feature>
<evidence type="ECO:0000313" key="17">
    <source>
        <dbReference type="Proteomes" id="UP000198287"/>
    </source>
</evidence>
<feature type="compositionally biased region" description="Basic and acidic residues" evidence="12">
    <location>
        <begin position="550"/>
        <end position="559"/>
    </location>
</feature>
<dbReference type="InterPro" id="IPR003131">
    <property type="entry name" value="T1-type_BTB"/>
</dbReference>
<dbReference type="PANTHER" id="PTHR11537:SF254">
    <property type="entry name" value="POTASSIUM VOLTAGE-GATED CHANNEL PROTEIN SHAB"/>
    <property type="match status" value="1"/>
</dbReference>
<dbReference type="Gene3D" id="1.10.287.70">
    <property type="match status" value="1"/>
</dbReference>
<dbReference type="Gene3D" id="3.30.710.10">
    <property type="entry name" value="Potassium Channel Kv1.1, Chain A"/>
    <property type="match status" value="1"/>
</dbReference>
<feature type="transmembrane region" description="Helical" evidence="13">
    <location>
        <begin position="452"/>
        <end position="469"/>
    </location>
</feature>
<feature type="transmembrane region" description="Helical" evidence="13">
    <location>
        <begin position="481"/>
        <end position="509"/>
    </location>
</feature>
<dbReference type="STRING" id="158441.A0A226EIB4"/>
<evidence type="ECO:0000256" key="12">
    <source>
        <dbReference type="SAM" id="MobiDB-lite"/>
    </source>
</evidence>
<dbReference type="OrthoDB" id="296522at2759"/>
<evidence type="ECO:0000256" key="1">
    <source>
        <dbReference type="ARBA" id="ARBA00004141"/>
    </source>
</evidence>
<dbReference type="GO" id="GO:0001508">
    <property type="term" value="P:action potential"/>
    <property type="evidence" value="ECO:0007669"/>
    <property type="project" value="TreeGrafter"/>
</dbReference>
<keyword evidence="6" id="KW-0851">Voltage-gated channel</keyword>
<dbReference type="GO" id="GO:0005251">
    <property type="term" value="F:delayed rectifier potassium channel activity"/>
    <property type="evidence" value="ECO:0007669"/>
    <property type="project" value="TreeGrafter"/>
</dbReference>
<keyword evidence="4 13" id="KW-0812">Transmembrane</keyword>
<dbReference type="Gene3D" id="1.20.120.350">
    <property type="entry name" value="Voltage-gated potassium channels. Chain C"/>
    <property type="match status" value="1"/>
</dbReference>
<feature type="transmembrane region" description="Helical" evidence="13">
    <location>
        <begin position="259"/>
        <end position="277"/>
    </location>
</feature>
<keyword evidence="10 13" id="KW-0472">Membrane</keyword>
<protein>
    <submittedName>
        <fullName evidence="16">Potassium voltage-gated channel protein Shab</fullName>
    </submittedName>
</protein>
<dbReference type="PANTHER" id="PTHR11537">
    <property type="entry name" value="VOLTAGE-GATED POTASSIUM CHANNEL"/>
    <property type="match status" value="1"/>
</dbReference>
<keyword evidence="2" id="KW-0813">Transport</keyword>
<dbReference type="InterPro" id="IPR027359">
    <property type="entry name" value="Volt_channel_dom_sf"/>
</dbReference>
<keyword evidence="5" id="KW-0631">Potassium channel</keyword>
<dbReference type="Pfam" id="PF02214">
    <property type="entry name" value="BTB_2"/>
    <property type="match status" value="1"/>
</dbReference>
<comment type="subcellular location">
    <subcellularLocation>
        <location evidence="1">Membrane</location>
        <topology evidence="1">Multi-pass membrane protein</topology>
    </subcellularLocation>
</comment>